<keyword evidence="3" id="KW-1185">Reference proteome</keyword>
<proteinExistence type="predicted"/>
<accession>A0A240AWT0</accession>
<dbReference type="CDD" id="cd00085">
    <property type="entry name" value="HNHc"/>
    <property type="match status" value="1"/>
</dbReference>
<dbReference type="Proteomes" id="UP000198811">
    <property type="component" value="Unassembled WGS sequence"/>
</dbReference>
<gene>
    <name evidence="2" type="ORF">NCTC13028_02661</name>
    <name evidence="1" type="ORF">SAMN05216497_102163</name>
</gene>
<dbReference type="AlphaFoldDB" id="A0A240AWT0"/>
<evidence type="ECO:0000313" key="4">
    <source>
        <dbReference type="Proteomes" id="UP000250223"/>
    </source>
</evidence>
<name>A0A240AWT0_CLOCO</name>
<evidence type="ECO:0000313" key="1">
    <source>
        <dbReference type="EMBL" id="SDK91223.1"/>
    </source>
</evidence>
<reference evidence="1 3" key="1">
    <citation type="submission" date="2016-10" db="EMBL/GenBank/DDBJ databases">
        <authorList>
            <person name="Varghese N."/>
            <person name="Submissions S."/>
        </authorList>
    </citation>
    <scope>NUCLEOTIDE SEQUENCE [LARGE SCALE GENOMIC DNA]</scope>
    <source>
        <strain evidence="1 3">NLAE-zl-C224</strain>
    </source>
</reference>
<organism evidence="2 4">
    <name type="scientific">Clostridium cochlearium</name>
    <dbReference type="NCBI Taxonomy" id="1494"/>
    <lineage>
        <taxon>Bacteria</taxon>
        <taxon>Bacillati</taxon>
        <taxon>Bacillota</taxon>
        <taxon>Clostridia</taxon>
        <taxon>Eubacteriales</taxon>
        <taxon>Clostridiaceae</taxon>
        <taxon>Clostridium</taxon>
    </lineage>
</organism>
<dbReference type="RefSeq" id="WP_089863569.1">
    <property type="nucleotide sequence ID" value="NZ_CP173238.1"/>
</dbReference>
<dbReference type="Proteomes" id="UP000250223">
    <property type="component" value="Unassembled WGS sequence"/>
</dbReference>
<dbReference type="STRING" id="1494.SAMN05216497_102163"/>
<protein>
    <submittedName>
        <fullName evidence="2">Phage protein</fullName>
    </submittedName>
</protein>
<dbReference type="InterPro" id="IPR003615">
    <property type="entry name" value="HNH_nuc"/>
</dbReference>
<reference evidence="2 4" key="2">
    <citation type="submission" date="2018-06" db="EMBL/GenBank/DDBJ databases">
        <authorList>
            <consortium name="Pathogen Informatics"/>
            <person name="Doyle S."/>
        </authorList>
    </citation>
    <scope>NUCLEOTIDE SEQUENCE [LARGE SCALE GENOMIC DNA]</scope>
    <source>
        <strain evidence="2 4">NCTC13028</strain>
    </source>
</reference>
<sequence>MAKCEVCGARAEVHHIVNKCEGGIDYPLNYKYLCSEHHRGKEGPHKNYQVDIKYKLELQNKLKEILVKDYYNICELEILLHINKNKLKKMFKWYKIYKEGYRKEDIILKLMGGKIYSSYMLEEYDDFIPLIVG</sequence>
<dbReference type="Gene3D" id="1.10.30.50">
    <property type="match status" value="1"/>
</dbReference>
<dbReference type="EMBL" id="FNGL01000002">
    <property type="protein sequence ID" value="SDK91223.1"/>
    <property type="molecule type" value="Genomic_DNA"/>
</dbReference>
<evidence type="ECO:0000313" key="3">
    <source>
        <dbReference type="Proteomes" id="UP000198811"/>
    </source>
</evidence>
<dbReference type="GeneID" id="70577909"/>
<dbReference type="EMBL" id="UAWC01000028">
    <property type="protein sequence ID" value="SQB37228.1"/>
    <property type="molecule type" value="Genomic_DNA"/>
</dbReference>
<dbReference type="OrthoDB" id="1936553at2"/>
<evidence type="ECO:0000313" key="2">
    <source>
        <dbReference type="EMBL" id="SQB37228.1"/>
    </source>
</evidence>